<comment type="caution">
    <text evidence="8">The sequence shown here is derived from an EMBL/GenBank/DDBJ whole genome shotgun (WGS) entry which is preliminary data.</text>
</comment>
<evidence type="ECO:0000256" key="2">
    <source>
        <dbReference type="ARBA" id="ARBA00022692"/>
    </source>
</evidence>
<keyword evidence="8" id="KW-0645">Protease</keyword>
<proteinExistence type="predicted"/>
<keyword evidence="8" id="KW-0378">Hydrolase</keyword>
<dbReference type="SUPFAM" id="SSF144091">
    <property type="entry name" value="Rhomboid-like"/>
    <property type="match status" value="1"/>
</dbReference>
<dbReference type="Pfam" id="PF01694">
    <property type="entry name" value="Rhomboid"/>
    <property type="match status" value="1"/>
</dbReference>
<sequence>MPNRLLNSIKWAAIAVAALWCLMIALPLFGIDSHQWAVYPRHTHTLWRILTAPLVHGSVGHLASNSMALLILGAALLYGYPKSRFWVLLLVWIGSGLGVWVFGRSAYHLGASGITHGLFFYLFFVSLFRRDRRSIALMMIAFFLYGGMLMTIFPRDPEISFEYHLFGGLTGLACALMFKRWDPMPERKKYDWEGEKEDDDEEPYWLETDSSSDKKG</sequence>
<dbReference type="PANTHER" id="PTHR43731">
    <property type="entry name" value="RHOMBOID PROTEASE"/>
    <property type="match status" value="1"/>
</dbReference>
<keyword evidence="4 6" id="KW-0472">Membrane</keyword>
<evidence type="ECO:0000259" key="7">
    <source>
        <dbReference type="Pfam" id="PF01694"/>
    </source>
</evidence>
<dbReference type="GO" id="GO:0006508">
    <property type="term" value="P:proteolysis"/>
    <property type="evidence" value="ECO:0007669"/>
    <property type="project" value="UniProtKB-KW"/>
</dbReference>
<evidence type="ECO:0000313" key="9">
    <source>
        <dbReference type="Proteomes" id="UP000305675"/>
    </source>
</evidence>
<feature type="transmembrane region" description="Helical" evidence="6">
    <location>
        <begin position="135"/>
        <end position="153"/>
    </location>
</feature>
<dbReference type="RefSeq" id="WP_136861905.1">
    <property type="nucleotide sequence ID" value="NZ_SWCJ01000002.1"/>
</dbReference>
<reference evidence="8 9" key="1">
    <citation type="submission" date="2019-04" db="EMBL/GenBank/DDBJ databases">
        <authorList>
            <person name="Hwang J.C."/>
        </authorList>
    </citation>
    <scope>NUCLEOTIDE SEQUENCE [LARGE SCALE GENOMIC DNA]</scope>
    <source>
        <strain evidence="8 9">IMCC35002</strain>
    </source>
</reference>
<feature type="transmembrane region" description="Helical" evidence="6">
    <location>
        <begin position="109"/>
        <end position="128"/>
    </location>
</feature>
<evidence type="ECO:0000256" key="3">
    <source>
        <dbReference type="ARBA" id="ARBA00022989"/>
    </source>
</evidence>
<dbReference type="InterPro" id="IPR022764">
    <property type="entry name" value="Peptidase_S54_rhomboid_dom"/>
</dbReference>
<dbReference type="InterPro" id="IPR050925">
    <property type="entry name" value="Rhomboid_protease_S54"/>
</dbReference>
<dbReference type="PANTHER" id="PTHR43731:SF9">
    <property type="entry name" value="SLR1461 PROTEIN"/>
    <property type="match status" value="1"/>
</dbReference>
<evidence type="ECO:0000256" key="1">
    <source>
        <dbReference type="ARBA" id="ARBA00004141"/>
    </source>
</evidence>
<name>A0A4U1BVN7_9GAMM</name>
<dbReference type="InterPro" id="IPR035952">
    <property type="entry name" value="Rhomboid-like_sf"/>
</dbReference>
<comment type="subcellular location">
    <subcellularLocation>
        <location evidence="1">Membrane</location>
        <topology evidence="1">Multi-pass membrane protein</topology>
    </subcellularLocation>
</comment>
<dbReference type="EMBL" id="SWCJ01000002">
    <property type="protein sequence ID" value="TKB57259.1"/>
    <property type="molecule type" value="Genomic_DNA"/>
</dbReference>
<gene>
    <name evidence="8" type="ORF">FCL42_02975</name>
</gene>
<feature type="transmembrane region" description="Helical" evidence="6">
    <location>
        <begin position="159"/>
        <end position="178"/>
    </location>
</feature>
<feature type="region of interest" description="Disordered" evidence="5">
    <location>
        <begin position="192"/>
        <end position="216"/>
    </location>
</feature>
<keyword evidence="9" id="KW-1185">Reference proteome</keyword>
<organism evidence="8 9">
    <name type="scientific">Ferrimonas aestuarii</name>
    <dbReference type="NCBI Taxonomy" id="2569539"/>
    <lineage>
        <taxon>Bacteria</taxon>
        <taxon>Pseudomonadati</taxon>
        <taxon>Pseudomonadota</taxon>
        <taxon>Gammaproteobacteria</taxon>
        <taxon>Alteromonadales</taxon>
        <taxon>Ferrimonadaceae</taxon>
        <taxon>Ferrimonas</taxon>
    </lineage>
</organism>
<feature type="transmembrane region" description="Helical" evidence="6">
    <location>
        <begin position="54"/>
        <end position="78"/>
    </location>
</feature>
<accession>A0A4U1BVN7</accession>
<evidence type="ECO:0000256" key="6">
    <source>
        <dbReference type="SAM" id="Phobius"/>
    </source>
</evidence>
<dbReference type="OrthoDB" id="465874at2"/>
<feature type="compositionally biased region" description="Acidic residues" evidence="5">
    <location>
        <begin position="194"/>
        <end position="204"/>
    </location>
</feature>
<dbReference type="GO" id="GO:0016020">
    <property type="term" value="C:membrane"/>
    <property type="evidence" value="ECO:0007669"/>
    <property type="project" value="UniProtKB-SubCell"/>
</dbReference>
<evidence type="ECO:0000256" key="5">
    <source>
        <dbReference type="SAM" id="MobiDB-lite"/>
    </source>
</evidence>
<dbReference type="AlphaFoldDB" id="A0A4U1BVN7"/>
<keyword evidence="3 6" id="KW-1133">Transmembrane helix</keyword>
<evidence type="ECO:0000256" key="4">
    <source>
        <dbReference type="ARBA" id="ARBA00023136"/>
    </source>
</evidence>
<evidence type="ECO:0000313" key="8">
    <source>
        <dbReference type="EMBL" id="TKB57259.1"/>
    </source>
</evidence>
<dbReference type="GO" id="GO:0004252">
    <property type="term" value="F:serine-type endopeptidase activity"/>
    <property type="evidence" value="ECO:0007669"/>
    <property type="project" value="InterPro"/>
</dbReference>
<feature type="transmembrane region" description="Helical" evidence="6">
    <location>
        <begin position="85"/>
        <end position="103"/>
    </location>
</feature>
<protein>
    <submittedName>
        <fullName evidence="8">Rhomboid family intramembrane serine protease</fullName>
    </submittedName>
</protein>
<dbReference type="Proteomes" id="UP000305675">
    <property type="component" value="Unassembled WGS sequence"/>
</dbReference>
<dbReference type="Gene3D" id="1.20.1540.10">
    <property type="entry name" value="Rhomboid-like"/>
    <property type="match status" value="1"/>
</dbReference>
<feature type="domain" description="Peptidase S54 rhomboid" evidence="7">
    <location>
        <begin position="44"/>
        <end position="178"/>
    </location>
</feature>
<keyword evidence="2 6" id="KW-0812">Transmembrane</keyword>